<accession>A0A0G1TSE1</accession>
<dbReference type="PANTHER" id="PTHR34504:SF2">
    <property type="entry name" value="UPF0150 PROTEIN SSL0259"/>
    <property type="match status" value="1"/>
</dbReference>
<dbReference type="Gene3D" id="3.30.160.250">
    <property type="match status" value="1"/>
</dbReference>
<name>A0A0G1TSE1_9BACT</name>
<dbReference type="InterPro" id="IPR031807">
    <property type="entry name" value="HicB-like"/>
</dbReference>
<protein>
    <recommendedName>
        <fullName evidence="1">HicB-like antitoxin of toxin-antitoxin system domain-containing protein</fullName>
    </recommendedName>
</protein>
<evidence type="ECO:0000313" key="3">
    <source>
        <dbReference type="Proteomes" id="UP000034265"/>
    </source>
</evidence>
<dbReference type="EMBL" id="LCOT01000004">
    <property type="protein sequence ID" value="KKU84767.1"/>
    <property type="molecule type" value="Genomic_DNA"/>
</dbReference>
<dbReference type="SUPFAM" id="SSF143100">
    <property type="entry name" value="TTHA1013/TTHA0281-like"/>
    <property type="match status" value="1"/>
</dbReference>
<gene>
    <name evidence="2" type="ORF">UY11_C0004G0009</name>
</gene>
<evidence type="ECO:0000259" key="1">
    <source>
        <dbReference type="Pfam" id="PF15919"/>
    </source>
</evidence>
<dbReference type="PANTHER" id="PTHR34504">
    <property type="entry name" value="ANTITOXIN HICB"/>
    <property type="match status" value="1"/>
</dbReference>
<dbReference type="InterPro" id="IPR051404">
    <property type="entry name" value="TA_system_antitoxin"/>
</dbReference>
<dbReference type="Proteomes" id="UP000034265">
    <property type="component" value="Unassembled WGS sequence"/>
</dbReference>
<organism evidence="2 3">
    <name type="scientific">Candidatus Amesbacteria bacterium GW2011_GWC2_47_8</name>
    <dbReference type="NCBI Taxonomy" id="1618367"/>
    <lineage>
        <taxon>Bacteria</taxon>
        <taxon>Candidatus Amesiibacteriota</taxon>
    </lineage>
</organism>
<evidence type="ECO:0000313" key="2">
    <source>
        <dbReference type="EMBL" id="KKU84767.1"/>
    </source>
</evidence>
<sequence>MKIILLRAGGGVVTEVYNGDMAKNIQEKILKYNVVFQPESEGGYTVIVPTLRGCVTYGKTLDEAREMAIDAIGGFMECLKEDGEEIPTDEKSVVSVIGFRASNFAAV</sequence>
<proteinExistence type="predicted"/>
<dbReference type="Pfam" id="PF15919">
    <property type="entry name" value="HicB_lk_antitox"/>
    <property type="match status" value="1"/>
</dbReference>
<feature type="domain" description="HicB-like antitoxin of toxin-antitoxin system" evidence="1">
    <location>
        <begin position="32"/>
        <end position="89"/>
    </location>
</feature>
<dbReference type="AlphaFoldDB" id="A0A0G1TSE1"/>
<dbReference type="InterPro" id="IPR035069">
    <property type="entry name" value="TTHA1013/TTHA0281-like"/>
</dbReference>
<comment type="caution">
    <text evidence="2">The sequence shown here is derived from an EMBL/GenBank/DDBJ whole genome shotgun (WGS) entry which is preliminary data.</text>
</comment>
<reference evidence="2 3" key="1">
    <citation type="journal article" date="2015" name="Nature">
        <title>rRNA introns, odd ribosomes, and small enigmatic genomes across a large radiation of phyla.</title>
        <authorList>
            <person name="Brown C.T."/>
            <person name="Hug L.A."/>
            <person name="Thomas B.C."/>
            <person name="Sharon I."/>
            <person name="Castelle C.J."/>
            <person name="Singh A."/>
            <person name="Wilkins M.J."/>
            <person name="Williams K.H."/>
            <person name="Banfield J.F."/>
        </authorList>
    </citation>
    <scope>NUCLEOTIDE SEQUENCE [LARGE SCALE GENOMIC DNA]</scope>
</reference>